<accession>A0AAF5PTI8</accession>
<organism evidence="2 3">
    <name type="scientific">Wuchereria bancrofti</name>
    <dbReference type="NCBI Taxonomy" id="6293"/>
    <lineage>
        <taxon>Eukaryota</taxon>
        <taxon>Metazoa</taxon>
        <taxon>Ecdysozoa</taxon>
        <taxon>Nematoda</taxon>
        <taxon>Chromadorea</taxon>
        <taxon>Rhabditida</taxon>
        <taxon>Spirurina</taxon>
        <taxon>Spiruromorpha</taxon>
        <taxon>Filarioidea</taxon>
        <taxon>Onchocercidae</taxon>
        <taxon>Wuchereria</taxon>
    </lineage>
</organism>
<dbReference type="InterPro" id="IPR048334">
    <property type="entry name" value="Pellino_FHA"/>
</dbReference>
<evidence type="ECO:0000313" key="3">
    <source>
        <dbReference type="WBParaSite" id="mrna-Wban_05277"/>
    </source>
</evidence>
<reference evidence="3" key="3">
    <citation type="submission" date="2024-02" db="UniProtKB">
        <authorList>
            <consortium name="WormBaseParasite"/>
        </authorList>
    </citation>
    <scope>IDENTIFICATION</scope>
    <source>
        <strain evidence="3">pt0022</strain>
    </source>
</reference>
<feature type="domain" description="Pellino FHA" evidence="1">
    <location>
        <begin position="20"/>
        <end position="76"/>
    </location>
</feature>
<sequence>RIGLWFQSLNTSPPRLTRSTCNSAIFLNLSQNAEDYMGMFVWREVSVDGDIYNIRETRSSTKRGELLAGETNELQNLGQNAEDYMGMFVWKRGELLAGEINHFQSQIHNPL</sequence>
<proteinExistence type="predicted"/>
<dbReference type="AlphaFoldDB" id="A0AAF5PTI8"/>
<reference evidence="2" key="2">
    <citation type="journal article" date="2016" name="Mol. Ecol.">
        <title>Population genomics of the filarial nematode parasite Wuchereria bancrofti from mosquitoes.</title>
        <authorList>
            <person name="Small S.T."/>
            <person name="Reimer L.J."/>
            <person name="Tisch D.J."/>
            <person name="King C.L."/>
            <person name="Christensen B.M."/>
            <person name="Siba P.M."/>
            <person name="Kazura J.W."/>
            <person name="Serre D."/>
            <person name="Zimmerman P.A."/>
        </authorList>
    </citation>
    <scope>NUCLEOTIDE SEQUENCE</scope>
    <source>
        <strain evidence="2">pt0022</strain>
    </source>
</reference>
<protein>
    <recommendedName>
        <fullName evidence="1">Pellino FHA domain-containing protein</fullName>
    </recommendedName>
</protein>
<reference evidence="2" key="1">
    <citation type="submission" date="2015-03" db="EMBL/GenBank/DDBJ databases">
        <title>Wuchereria bancrofti Genome Sequencing Papua New Guinea Strain.</title>
        <authorList>
            <person name="Small S.T."/>
            <person name="Serre D."/>
            <person name="Zimmerman P.A."/>
        </authorList>
    </citation>
    <scope>NUCLEOTIDE SEQUENCE [LARGE SCALE GENOMIC DNA]</scope>
    <source>
        <strain evidence="2">pt0022</strain>
    </source>
</reference>
<dbReference type="WBParaSite" id="mrna-Wban_05277">
    <property type="protein sequence ID" value="mrna-Wban_05277"/>
    <property type="gene ID" value="Wban_05277"/>
</dbReference>
<dbReference type="Pfam" id="PF04710">
    <property type="entry name" value="Pellino_FHA"/>
    <property type="match status" value="1"/>
</dbReference>
<evidence type="ECO:0000259" key="1">
    <source>
        <dbReference type="Pfam" id="PF04710"/>
    </source>
</evidence>
<evidence type="ECO:0000313" key="2">
    <source>
        <dbReference type="Proteomes" id="UP000093561"/>
    </source>
</evidence>
<name>A0AAF5PTI8_WUCBA</name>
<dbReference type="Proteomes" id="UP000093561">
    <property type="component" value="Unassembled WGS sequence"/>
</dbReference>